<comment type="caution">
    <text evidence="2">The sequence shown here is derived from an EMBL/GenBank/DDBJ whole genome shotgun (WGS) entry which is preliminary data.</text>
</comment>
<feature type="non-terminal residue" evidence="2">
    <location>
        <position position="1"/>
    </location>
</feature>
<dbReference type="Gene3D" id="3.30.70.960">
    <property type="entry name" value="SEA domain"/>
    <property type="match status" value="1"/>
</dbReference>
<dbReference type="InterPro" id="IPR000082">
    <property type="entry name" value="SEA_dom"/>
</dbReference>
<organism evidence="2 3">
    <name type="scientific">Sinanodonta woodiana</name>
    <name type="common">Chinese pond mussel</name>
    <name type="synonym">Anodonta woodiana</name>
    <dbReference type="NCBI Taxonomy" id="1069815"/>
    <lineage>
        <taxon>Eukaryota</taxon>
        <taxon>Metazoa</taxon>
        <taxon>Spiralia</taxon>
        <taxon>Lophotrochozoa</taxon>
        <taxon>Mollusca</taxon>
        <taxon>Bivalvia</taxon>
        <taxon>Autobranchia</taxon>
        <taxon>Heteroconchia</taxon>
        <taxon>Palaeoheterodonta</taxon>
        <taxon>Unionida</taxon>
        <taxon>Unionoidea</taxon>
        <taxon>Unionidae</taxon>
        <taxon>Unioninae</taxon>
        <taxon>Sinanodonta</taxon>
    </lineage>
</organism>
<accession>A0ABD3UG30</accession>
<feature type="non-terminal residue" evidence="2">
    <location>
        <position position="215"/>
    </location>
</feature>
<protein>
    <recommendedName>
        <fullName evidence="1">SEA domain-containing protein</fullName>
    </recommendedName>
</protein>
<keyword evidence="3" id="KW-1185">Reference proteome</keyword>
<gene>
    <name evidence="2" type="ORF">ACJMK2_019213</name>
</gene>
<evidence type="ECO:0000313" key="2">
    <source>
        <dbReference type="EMBL" id="KAL3848345.1"/>
    </source>
</evidence>
<proteinExistence type="predicted"/>
<dbReference type="EMBL" id="JBJQND010000016">
    <property type="protein sequence ID" value="KAL3848345.1"/>
    <property type="molecule type" value="Genomic_DNA"/>
</dbReference>
<dbReference type="InterPro" id="IPR036364">
    <property type="entry name" value="SEA_dom_sf"/>
</dbReference>
<dbReference type="Pfam" id="PF01390">
    <property type="entry name" value="SEA"/>
    <property type="match status" value="1"/>
</dbReference>
<evidence type="ECO:0000313" key="3">
    <source>
        <dbReference type="Proteomes" id="UP001634394"/>
    </source>
</evidence>
<dbReference type="AlphaFoldDB" id="A0ABD3UG30"/>
<dbReference type="SUPFAM" id="SSF82671">
    <property type="entry name" value="SEA domain"/>
    <property type="match status" value="1"/>
</dbReference>
<feature type="domain" description="SEA" evidence="1">
    <location>
        <begin position="76"/>
        <end position="146"/>
    </location>
</feature>
<sequence>DGSVQVSFDLMFRRNIDNIGILIPNVIYNGANRVILSGTDLEISFISGYIVDIRTLTGSVIITPKPPLQVGVLAKLTIVVYNLTYSSDLMNSNSYQFRSLAVPFCADIERIFLISELTYRYYSCNVDRFGANPDVVVTNIFFTGQDTISIQSNIKRIVMDNAQLVLVGNRYRKIIGTLIITPDNGGDGGGVVDVIVTPYPPSTSTISPTPTMTSM</sequence>
<evidence type="ECO:0000259" key="1">
    <source>
        <dbReference type="Pfam" id="PF01390"/>
    </source>
</evidence>
<name>A0ABD3UG30_SINWO</name>
<dbReference type="Proteomes" id="UP001634394">
    <property type="component" value="Unassembled WGS sequence"/>
</dbReference>
<reference evidence="2 3" key="1">
    <citation type="submission" date="2024-11" db="EMBL/GenBank/DDBJ databases">
        <title>Chromosome-level genome assembly of the freshwater bivalve Anodonta woodiana.</title>
        <authorList>
            <person name="Chen X."/>
        </authorList>
    </citation>
    <scope>NUCLEOTIDE SEQUENCE [LARGE SCALE GENOMIC DNA]</scope>
    <source>
        <strain evidence="2">MN2024</strain>
        <tissue evidence="2">Gills</tissue>
    </source>
</reference>